<feature type="transmembrane region" description="Helical" evidence="1">
    <location>
        <begin position="20"/>
        <end position="42"/>
    </location>
</feature>
<gene>
    <name evidence="3" type="primary">LOC117564772</name>
</gene>
<dbReference type="RefSeq" id="XP_034099562.1">
    <property type="nucleotide sequence ID" value="XM_034243671.2"/>
</dbReference>
<organism evidence="2 3">
    <name type="scientific">Drosophila albomicans</name>
    <name type="common">Fruit fly</name>
    <dbReference type="NCBI Taxonomy" id="7291"/>
    <lineage>
        <taxon>Eukaryota</taxon>
        <taxon>Metazoa</taxon>
        <taxon>Ecdysozoa</taxon>
        <taxon>Arthropoda</taxon>
        <taxon>Hexapoda</taxon>
        <taxon>Insecta</taxon>
        <taxon>Pterygota</taxon>
        <taxon>Neoptera</taxon>
        <taxon>Endopterygota</taxon>
        <taxon>Diptera</taxon>
        <taxon>Brachycera</taxon>
        <taxon>Muscomorpha</taxon>
        <taxon>Ephydroidea</taxon>
        <taxon>Drosophilidae</taxon>
        <taxon>Drosophila</taxon>
    </lineage>
</organism>
<dbReference type="Proteomes" id="UP000515160">
    <property type="component" value="Chromosome 2L"/>
</dbReference>
<evidence type="ECO:0000313" key="2">
    <source>
        <dbReference type="Proteomes" id="UP000515160"/>
    </source>
</evidence>
<evidence type="ECO:0000256" key="1">
    <source>
        <dbReference type="SAM" id="Phobius"/>
    </source>
</evidence>
<sequence>MCKPIKDAICCCLACGLKILCMILCSVVGVLLVIGLVIYFVFFHNKDTPSLKAADLRDMIYSNRLLNLLQP</sequence>
<accession>A0A6P8XM07</accession>
<keyword evidence="1" id="KW-0472">Membrane</keyword>
<dbReference type="GeneID" id="117564772"/>
<keyword evidence="2" id="KW-1185">Reference proteome</keyword>
<keyword evidence="1" id="KW-0812">Transmembrane</keyword>
<protein>
    <submittedName>
        <fullName evidence="3">Protein midgut expression 1</fullName>
    </submittedName>
</protein>
<keyword evidence="1" id="KW-1133">Transmembrane helix</keyword>
<proteinExistence type="predicted"/>
<reference evidence="3" key="1">
    <citation type="submission" date="2025-08" db="UniProtKB">
        <authorList>
            <consortium name="RefSeq"/>
        </authorList>
    </citation>
    <scope>IDENTIFICATION</scope>
    <source>
        <strain evidence="3">15112-1751.03</strain>
        <tissue evidence="3">Whole Adult</tissue>
    </source>
</reference>
<evidence type="ECO:0000313" key="3">
    <source>
        <dbReference type="RefSeq" id="XP_034099562.1"/>
    </source>
</evidence>
<name>A0A6P8XM07_DROAB</name>
<dbReference type="AlphaFoldDB" id="A0A6P8XM07"/>